<dbReference type="GO" id="GO:0006355">
    <property type="term" value="P:regulation of DNA-templated transcription"/>
    <property type="evidence" value="ECO:0007669"/>
    <property type="project" value="InterPro"/>
</dbReference>
<evidence type="ECO:0000256" key="2">
    <source>
        <dbReference type="ARBA" id="ARBA00023155"/>
    </source>
</evidence>
<evidence type="ECO:0000256" key="4">
    <source>
        <dbReference type="PROSITE-ProRule" id="PRU00108"/>
    </source>
</evidence>
<sequence>MTTCQQLPHLNELLLPLYQEPERFAQQAQNIEWDQRLDMSYEKQTIQEPTLNNVTDMVIKENEVDSTTLFTKSTSVEYTKQHEYQNKSKIKAHQEIRLRTWLRDNINNPYPSKRKKTILAEELGMTEEQVNNWLYCRRKKHNAHHKAE</sequence>
<dbReference type="InterPro" id="IPR009057">
    <property type="entry name" value="Homeodomain-like_sf"/>
</dbReference>
<organism evidence="6 7">
    <name type="scientific">Acrasis kona</name>
    <dbReference type="NCBI Taxonomy" id="1008807"/>
    <lineage>
        <taxon>Eukaryota</taxon>
        <taxon>Discoba</taxon>
        <taxon>Heterolobosea</taxon>
        <taxon>Tetramitia</taxon>
        <taxon>Eutetramitia</taxon>
        <taxon>Acrasidae</taxon>
        <taxon>Acrasis</taxon>
    </lineage>
</organism>
<evidence type="ECO:0000313" key="6">
    <source>
        <dbReference type="EMBL" id="KAL0480451.1"/>
    </source>
</evidence>
<evidence type="ECO:0000259" key="5">
    <source>
        <dbReference type="PROSITE" id="PS50071"/>
    </source>
</evidence>
<feature type="DNA-binding region" description="Homeobox" evidence="4">
    <location>
        <begin position="83"/>
        <end position="145"/>
    </location>
</feature>
<dbReference type="EMBL" id="JAOPGA020000657">
    <property type="protein sequence ID" value="KAL0480451.1"/>
    <property type="molecule type" value="Genomic_DNA"/>
</dbReference>
<dbReference type="PROSITE" id="PS50071">
    <property type="entry name" value="HOMEOBOX_2"/>
    <property type="match status" value="1"/>
</dbReference>
<dbReference type="Pfam" id="PF05920">
    <property type="entry name" value="Homeobox_KN"/>
    <property type="match status" value="1"/>
</dbReference>
<protein>
    <recommendedName>
        <fullName evidence="5">Homeobox domain-containing protein</fullName>
    </recommendedName>
</protein>
<keyword evidence="7" id="KW-1185">Reference proteome</keyword>
<feature type="domain" description="Homeobox" evidence="5">
    <location>
        <begin position="81"/>
        <end position="144"/>
    </location>
</feature>
<dbReference type="InterPro" id="IPR001356">
    <property type="entry name" value="HD"/>
</dbReference>
<keyword evidence="3 4" id="KW-0539">Nucleus</keyword>
<evidence type="ECO:0000313" key="7">
    <source>
        <dbReference type="Proteomes" id="UP001431209"/>
    </source>
</evidence>
<dbReference type="CDD" id="cd00086">
    <property type="entry name" value="homeodomain"/>
    <property type="match status" value="1"/>
</dbReference>
<dbReference type="Proteomes" id="UP001431209">
    <property type="component" value="Unassembled WGS sequence"/>
</dbReference>
<dbReference type="GO" id="GO:0005634">
    <property type="term" value="C:nucleus"/>
    <property type="evidence" value="ECO:0007669"/>
    <property type="project" value="UniProtKB-SubCell"/>
</dbReference>
<comment type="caution">
    <text evidence="6">The sequence shown here is derived from an EMBL/GenBank/DDBJ whole genome shotgun (WGS) entry which is preliminary data.</text>
</comment>
<dbReference type="GO" id="GO:0003677">
    <property type="term" value="F:DNA binding"/>
    <property type="evidence" value="ECO:0007669"/>
    <property type="project" value="UniProtKB-UniRule"/>
</dbReference>
<dbReference type="SUPFAM" id="SSF46689">
    <property type="entry name" value="Homeodomain-like"/>
    <property type="match status" value="1"/>
</dbReference>
<evidence type="ECO:0000256" key="3">
    <source>
        <dbReference type="ARBA" id="ARBA00023242"/>
    </source>
</evidence>
<proteinExistence type="predicted"/>
<dbReference type="SMART" id="SM00389">
    <property type="entry name" value="HOX"/>
    <property type="match status" value="1"/>
</dbReference>
<dbReference type="Gene3D" id="1.10.10.60">
    <property type="entry name" value="Homeodomain-like"/>
    <property type="match status" value="1"/>
</dbReference>
<gene>
    <name evidence="6" type="ORF">AKO1_011090</name>
</gene>
<reference evidence="6 7" key="1">
    <citation type="submission" date="2024-03" db="EMBL/GenBank/DDBJ databases">
        <title>The Acrasis kona genome and developmental transcriptomes reveal deep origins of eukaryotic multicellular pathways.</title>
        <authorList>
            <person name="Sheikh S."/>
            <person name="Fu C.-J."/>
            <person name="Brown M.W."/>
            <person name="Baldauf S.L."/>
        </authorList>
    </citation>
    <scope>NUCLEOTIDE SEQUENCE [LARGE SCALE GENOMIC DNA]</scope>
    <source>
        <strain evidence="6 7">ATCC MYA-3509</strain>
    </source>
</reference>
<evidence type="ECO:0000256" key="1">
    <source>
        <dbReference type="ARBA" id="ARBA00023125"/>
    </source>
</evidence>
<name>A0AAW2YU17_9EUKA</name>
<dbReference type="AlphaFoldDB" id="A0AAW2YU17"/>
<keyword evidence="2 4" id="KW-0371">Homeobox</keyword>
<keyword evidence="1 4" id="KW-0238">DNA-binding</keyword>
<dbReference type="InterPro" id="IPR008422">
    <property type="entry name" value="KN_HD"/>
</dbReference>
<accession>A0AAW2YU17</accession>
<comment type="subcellular location">
    <subcellularLocation>
        <location evidence="4">Nucleus</location>
    </subcellularLocation>
</comment>